<protein>
    <submittedName>
        <fullName evidence="1">Uncharacterized protein</fullName>
    </submittedName>
</protein>
<dbReference type="AlphaFoldDB" id="A0A2J5HN68"/>
<name>A0A2J5HN68_9EURO</name>
<gene>
    <name evidence="1" type="ORF">BDW42DRAFT_140428</name>
</gene>
<dbReference type="EMBL" id="KZ559573">
    <property type="protein sequence ID" value="PLN78621.1"/>
    <property type="molecule type" value="Genomic_DNA"/>
</dbReference>
<evidence type="ECO:0000313" key="1">
    <source>
        <dbReference type="EMBL" id="PLN78621.1"/>
    </source>
</evidence>
<accession>A0A2J5HN68</accession>
<reference evidence="2" key="1">
    <citation type="submission" date="2017-12" db="EMBL/GenBank/DDBJ databases">
        <authorList>
            <consortium name="DOE Joint Genome Institute"/>
            <person name="Mondo S.J."/>
            <person name="Kjaerbolling I."/>
            <person name="Vesth T.C."/>
            <person name="Frisvad J.C."/>
            <person name="Nybo J.L."/>
            <person name="Theobald S."/>
            <person name="Kuo A."/>
            <person name="Bowyer P."/>
            <person name="Matsuda Y."/>
            <person name="Lyhne E.K."/>
            <person name="Kogle M.E."/>
            <person name="Clum A."/>
            <person name="Lipzen A."/>
            <person name="Salamov A."/>
            <person name="Ngan C.Y."/>
            <person name="Daum C."/>
            <person name="Chiniquy J."/>
            <person name="Barry K."/>
            <person name="LaButti K."/>
            <person name="Haridas S."/>
            <person name="Simmons B.A."/>
            <person name="Magnuson J.K."/>
            <person name="Mortensen U.H."/>
            <person name="Larsen T.O."/>
            <person name="Grigoriev I.V."/>
            <person name="Baker S.E."/>
            <person name="Andersen M.R."/>
            <person name="Nordberg H.P."/>
            <person name="Cantor M.N."/>
            <person name="Hua S.X."/>
        </authorList>
    </citation>
    <scope>NUCLEOTIDE SEQUENCE [LARGE SCALE GENOMIC DNA]</scope>
    <source>
        <strain evidence="2">IBT 19404</strain>
    </source>
</reference>
<proteinExistence type="predicted"/>
<organism evidence="1 2">
    <name type="scientific">Aspergillus taichungensis</name>
    <dbReference type="NCBI Taxonomy" id="482145"/>
    <lineage>
        <taxon>Eukaryota</taxon>
        <taxon>Fungi</taxon>
        <taxon>Dikarya</taxon>
        <taxon>Ascomycota</taxon>
        <taxon>Pezizomycotina</taxon>
        <taxon>Eurotiomycetes</taxon>
        <taxon>Eurotiomycetidae</taxon>
        <taxon>Eurotiales</taxon>
        <taxon>Aspergillaceae</taxon>
        <taxon>Aspergillus</taxon>
        <taxon>Aspergillus subgen. Circumdati</taxon>
    </lineage>
</organism>
<sequence length="78" mass="8528">MLPNPPGQSWPTRKTGGCLSCAGCDVVCICVYVRVPFSFYLKLSTGEEDDNGDEIVPGSVGGEECDKKRQVLIRERGY</sequence>
<dbReference type="OrthoDB" id="10399175at2759"/>
<evidence type="ECO:0000313" key="2">
    <source>
        <dbReference type="Proteomes" id="UP000235023"/>
    </source>
</evidence>
<keyword evidence="2" id="KW-1185">Reference proteome</keyword>
<dbReference type="Proteomes" id="UP000235023">
    <property type="component" value="Unassembled WGS sequence"/>
</dbReference>